<gene>
    <name evidence="1" type="ORF">CYMTET_14304</name>
</gene>
<comment type="caution">
    <text evidence="1">The sequence shown here is derived from an EMBL/GenBank/DDBJ whole genome shotgun (WGS) entry which is preliminary data.</text>
</comment>
<name>A0AAE0GGN3_9CHLO</name>
<keyword evidence="2" id="KW-1185">Reference proteome</keyword>
<organism evidence="1 2">
    <name type="scientific">Cymbomonas tetramitiformis</name>
    <dbReference type="NCBI Taxonomy" id="36881"/>
    <lineage>
        <taxon>Eukaryota</taxon>
        <taxon>Viridiplantae</taxon>
        <taxon>Chlorophyta</taxon>
        <taxon>Pyramimonadophyceae</taxon>
        <taxon>Pyramimonadales</taxon>
        <taxon>Pyramimonadaceae</taxon>
        <taxon>Cymbomonas</taxon>
    </lineage>
</organism>
<sequence>MGGRLNQVCVTKRGSRRARDVATPFAPSARGTPRTGGDLAIGLRHRGVFSRVSNLDWILQSIRAAVDATDDATSLIPSAIESSPSLLEDHTLSVQRDRGGVVRRLEVGLKSQSNELKLTALHNGSIVMDILGQDSQALPSDRTRVRQFLHVVSALLASSSRNVDRSRSVSADRANAVTLRSIARAVHSDPPIFFLYRDTDDFAILTTTTEVSARFFLLTPPIPTPVVLTTILTLVVMVQFASGARARFDAALQRLEDASQFCEHCLDTPALAQFDSRVLEIFYHRRRQHLGDSGLRAGSVGLYRAFGVRAHPFVTPEYELAARDGEFVCLDVVSRMGVFCHASLNCDIADGFDAGEETDVLRRVLCLLFDTDVPPPSTELDRNGDARWNADSGAATVLWHVGSPTLKLRERLASIATCSRRDRDPSRRSIVSVAPPMTYNEDGTTATAEQASRRGGKWAAPSATRACRVTAVPAAAIACCDAESASSARKGVLRCAGAYLCRRLRAHAMTTTRFDDGASNGAPRYFGDWSDMMRALLFEPSLQSVNNAGDEADTRLRLGELLYGAIGLNNDINLDEFRTACAACATRDERASSREMECRRCLYREFAPLLWSPLPKMRAAMTSAEGLPLNLYRVRHRRDSDLLVDLEDIRVEVAALADGERFRIIAARVGTACDDEDVDDAARASSGA</sequence>
<dbReference type="AlphaFoldDB" id="A0AAE0GGN3"/>
<dbReference type="EMBL" id="LGRX02005957">
    <property type="protein sequence ID" value="KAK3277721.1"/>
    <property type="molecule type" value="Genomic_DNA"/>
</dbReference>
<accession>A0AAE0GGN3</accession>
<dbReference type="Proteomes" id="UP001190700">
    <property type="component" value="Unassembled WGS sequence"/>
</dbReference>
<reference evidence="1 2" key="1">
    <citation type="journal article" date="2015" name="Genome Biol. Evol.">
        <title>Comparative Genomics of a Bacterivorous Green Alga Reveals Evolutionary Causalities and Consequences of Phago-Mixotrophic Mode of Nutrition.</title>
        <authorList>
            <person name="Burns J.A."/>
            <person name="Paasch A."/>
            <person name="Narechania A."/>
            <person name="Kim E."/>
        </authorList>
    </citation>
    <scope>NUCLEOTIDE SEQUENCE [LARGE SCALE GENOMIC DNA]</scope>
    <source>
        <strain evidence="1 2">PLY_AMNH</strain>
    </source>
</reference>
<evidence type="ECO:0000313" key="1">
    <source>
        <dbReference type="EMBL" id="KAK3277721.1"/>
    </source>
</evidence>
<evidence type="ECO:0000313" key="2">
    <source>
        <dbReference type="Proteomes" id="UP001190700"/>
    </source>
</evidence>
<proteinExistence type="predicted"/>
<protein>
    <submittedName>
        <fullName evidence="1">Uncharacterized protein</fullName>
    </submittedName>
</protein>